<dbReference type="Gene3D" id="3.40.50.1390">
    <property type="entry name" value="Resolvase, N-terminal catalytic domain"/>
    <property type="match status" value="1"/>
</dbReference>
<dbReference type="InParanoid" id="E3JAH6"/>
<dbReference type="InterPro" id="IPR036162">
    <property type="entry name" value="Resolvase-like_N_sf"/>
</dbReference>
<dbReference type="GO" id="GO:0000150">
    <property type="term" value="F:DNA strand exchange activity"/>
    <property type="evidence" value="ECO:0007669"/>
    <property type="project" value="InterPro"/>
</dbReference>
<protein>
    <recommendedName>
        <fullName evidence="3">Resolvase/invertase-type recombinase catalytic domain-containing protein</fullName>
    </recommendedName>
</protein>
<dbReference type="OrthoDB" id="3216072at2"/>
<dbReference type="KEGG" id="fri:FraEuI1c_3002"/>
<dbReference type="HOGENOM" id="CLU_1913992_0_0_11"/>
<reference evidence="1 2" key="1">
    <citation type="submission" date="2010-10" db="EMBL/GenBank/DDBJ databases">
        <title>Complete sequence of Frankia sp. EuI1c.</title>
        <authorList>
            <consortium name="US DOE Joint Genome Institute"/>
            <person name="Lucas S."/>
            <person name="Copeland A."/>
            <person name="Lapidus A."/>
            <person name="Cheng J.-F."/>
            <person name="Bruce D."/>
            <person name="Goodwin L."/>
            <person name="Pitluck S."/>
            <person name="Chertkov O."/>
            <person name="Detter J.C."/>
            <person name="Han C."/>
            <person name="Tapia R."/>
            <person name="Land M."/>
            <person name="Hauser L."/>
            <person name="Jeffries C."/>
            <person name="Kyrpides N."/>
            <person name="Ivanova N."/>
            <person name="Mikhailova N."/>
            <person name="Beauchemin N."/>
            <person name="Sen A."/>
            <person name="Sur S.A."/>
            <person name="Gtari M."/>
            <person name="Wall L."/>
            <person name="Tisa L."/>
            <person name="Woyke T."/>
        </authorList>
    </citation>
    <scope>NUCLEOTIDE SEQUENCE [LARGE SCALE GENOMIC DNA]</scope>
    <source>
        <strain evidence="2">DSM 45817 / CECT 9037 / EuI1c</strain>
    </source>
</reference>
<dbReference type="EMBL" id="CP002299">
    <property type="protein sequence ID" value="ADP81027.1"/>
    <property type="molecule type" value="Genomic_DNA"/>
</dbReference>
<evidence type="ECO:0000313" key="2">
    <source>
        <dbReference type="Proteomes" id="UP000002484"/>
    </source>
</evidence>
<keyword evidence="2" id="KW-1185">Reference proteome</keyword>
<sequence length="132" mass="14278">MVIVPDGVRALSFTRHAVGSMRELPVQRAVFTAACEAHGWSAGGSVCQIGRGLRAWWSVVRMVRSGAYDVVVVDTWERMSATEAGQLWVLSLLQRSGVRLLVARDGIDTGEPVGYGLVGALLDIWGREAVAR</sequence>
<organism evidence="1 2">
    <name type="scientific">Pseudofrankia inefficax (strain DSM 45817 / CECT 9037 / DDB 130130 / EuI1c)</name>
    <name type="common">Frankia inefficax</name>
    <dbReference type="NCBI Taxonomy" id="298654"/>
    <lineage>
        <taxon>Bacteria</taxon>
        <taxon>Bacillati</taxon>
        <taxon>Actinomycetota</taxon>
        <taxon>Actinomycetes</taxon>
        <taxon>Frankiales</taxon>
        <taxon>Frankiaceae</taxon>
        <taxon>Pseudofrankia</taxon>
    </lineage>
</organism>
<dbReference type="GO" id="GO:0003677">
    <property type="term" value="F:DNA binding"/>
    <property type="evidence" value="ECO:0007669"/>
    <property type="project" value="InterPro"/>
</dbReference>
<gene>
    <name evidence="1" type="ordered locus">FraEuI1c_3002</name>
</gene>
<evidence type="ECO:0008006" key="3">
    <source>
        <dbReference type="Google" id="ProtNLM"/>
    </source>
</evidence>
<dbReference type="STRING" id="298654.FraEuI1c_3002"/>
<proteinExistence type="predicted"/>
<name>E3JAH6_PSEI1</name>
<dbReference type="SUPFAM" id="SSF53041">
    <property type="entry name" value="Resolvase-like"/>
    <property type="match status" value="1"/>
</dbReference>
<accession>E3JAH6</accession>
<dbReference type="RefSeq" id="WP_013424145.1">
    <property type="nucleotide sequence ID" value="NC_014666.1"/>
</dbReference>
<dbReference type="AlphaFoldDB" id="E3JAH6"/>
<evidence type="ECO:0000313" key="1">
    <source>
        <dbReference type="EMBL" id="ADP81027.1"/>
    </source>
</evidence>
<dbReference type="Proteomes" id="UP000002484">
    <property type="component" value="Chromosome"/>
</dbReference>